<keyword evidence="2" id="KW-0812">Transmembrane</keyword>
<dbReference type="OrthoDB" id="5641950at2"/>
<gene>
    <name evidence="3" type="primary">sdbA_1</name>
    <name evidence="3" type="ORF">Lsha_0445</name>
</gene>
<accession>A0A0W0Z7K9</accession>
<evidence type="ECO:0000256" key="1">
    <source>
        <dbReference type="SAM" id="MobiDB-lite"/>
    </source>
</evidence>
<dbReference type="RefSeq" id="WP_018578450.1">
    <property type="nucleotide sequence ID" value="NZ_KB892435.1"/>
</dbReference>
<keyword evidence="2" id="KW-0472">Membrane</keyword>
<evidence type="ECO:0000313" key="3">
    <source>
        <dbReference type="EMBL" id="KTD65076.1"/>
    </source>
</evidence>
<reference evidence="3 4" key="1">
    <citation type="submission" date="2015-11" db="EMBL/GenBank/DDBJ databases">
        <title>Genomic analysis of 38 Legionella species identifies large and diverse effector repertoires.</title>
        <authorList>
            <person name="Burstein D."/>
            <person name="Amaro F."/>
            <person name="Zusman T."/>
            <person name="Lifshitz Z."/>
            <person name="Cohen O."/>
            <person name="Gilbert J.A."/>
            <person name="Pupko T."/>
            <person name="Shuman H.A."/>
            <person name="Segal G."/>
        </authorList>
    </citation>
    <scope>NUCLEOTIDE SEQUENCE [LARGE SCALE GENOMIC DNA]</scope>
    <source>
        <strain evidence="3 4">ATCC 49655</strain>
    </source>
</reference>
<evidence type="ECO:0000313" key="4">
    <source>
        <dbReference type="Proteomes" id="UP000054600"/>
    </source>
</evidence>
<dbReference type="eggNOG" id="COG1073">
    <property type="taxonomic scope" value="Bacteria"/>
</dbReference>
<organism evidence="3 4">
    <name type="scientific">Legionella shakespearei DSM 23087</name>
    <dbReference type="NCBI Taxonomy" id="1122169"/>
    <lineage>
        <taxon>Bacteria</taxon>
        <taxon>Pseudomonadati</taxon>
        <taxon>Pseudomonadota</taxon>
        <taxon>Gammaproteobacteria</taxon>
        <taxon>Legionellales</taxon>
        <taxon>Legionellaceae</taxon>
        <taxon>Legionella</taxon>
    </lineage>
</organism>
<dbReference type="PATRIC" id="fig|1122169.6.peg.507"/>
<keyword evidence="2" id="KW-1133">Transmembrane helix</keyword>
<evidence type="ECO:0000256" key="2">
    <source>
        <dbReference type="SAM" id="Phobius"/>
    </source>
</evidence>
<dbReference type="AlphaFoldDB" id="A0A0W0Z7K9"/>
<name>A0A0W0Z7K9_9GAMM</name>
<dbReference type="EMBL" id="LNYW01000016">
    <property type="protein sequence ID" value="KTD65076.1"/>
    <property type="molecule type" value="Genomic_DNA"/>
</dbReference>
<feature type="transmembrane region" description="Helical" evidence="2">
    <location>
        <begin position="346"/>
        <end position="368"/>
    </location>
</feature>
<sequence>MKNDIPGYYALEKPPRGIGSDFFRSVNMYANWAFSFFLRRVIINVALAPNEVRPQEPMHVMFLTDDRTEKGSVILNLLSPEINEPGTSYYSKLPSLVTESTRLEYSLDNPEHKAYVDSVIDEIGRLMTGKSENKKCKNKHFAIEELHIKGMERLQAPLLDYFKQQVQQKYGDDFFEHPRTLGLNFFTLETADDALLESLELSSAEERMKPIAERKFVISCMARNQNYMYWLKDLYTTSAGIGCSVVSFNYRGIEYSRGTVFSQEELVNDACAQAQRLIEMGANPENIAFEGMSMGGAVATISAARMHEKGLKVSLYNERSYRSLVRLMVGYVLPDEKSSLWNPLTLLQYAFAGLAYLFVLPGLWMLGWHLNSAGAWDKIPQAYKSFSVARNHFDPEHPDDDDFVNDSFASIASLMDEHRIEIQQKLANHEALSPDEQQVLEDIPESHDFTLDREDKINDNPSPHSAPRRFMQDSKSKAHNLHDHMIEQVGHMLHVR</sequence>
<proteinExistence type="predicted"/>
<dbReference type="Gene3D" id="3.40.50.1820">
    <property type="entry name" value="alpha/beta hydrolase"/>
    <property type="match status" value="1"/>
</dbReference>
<dbReference type="STRING" id="1122169.Lsha_0445"/>
<dbReference type="Proteomes" id="UP000054600">
    <property type="component" value="Unassembled WGS sequence"/>
</dbReference>
<comment type="caution">
    <text evidence="3">The sequence shown here is derived from an EMBL/GenBank/DDBJ whole genome shotgun (WGS) entry which is preliminary data.</text>
</comment>
<protein>
    <submittedName>
        <fullName evidence="3">SdbA protein, substrate of the Dot/Icm system</fullName>
    </submittedName>
</protein>
<dbReference type="InterPro" id="IPR029058">
    <property type="entry name" value="AB_hydrolase_fold"/>
</dbReference>
<keyword evidence="4" id="KW-1185">Reference proteome</keyword>
<dbReference type="SUPFAM" id="SSF53474">
    <property type="entry name" value="alpha/beta-Hydrolases"/>
    <property type="match status" value="1"/>
</dbReference>
<feature type="region of interest" description="Disordered" evidence="1">
    <location>
        <begin position="450"/>
        <end position="470"/>
    </location>
</feature>